<evidence type="ECO:0000259" key="2">
    <source>
        <dbReference type="Pfam" id="PF19502"/>
    </source>
</evidence>
<dbReference type="InterPro" id="IPR045792">
    <property type="entry name" value="DUF6036"/>
</dbReference>
<reference evidence="4 6" key="4">
    <citation type="submission" date="2015-03" db="EMBL/GenBank/DDBJ databases">
        <authorList>
            <person name="Regsiter A."/>
            <person name="william w."/>
        </authorList>
    </citation>
    <scope>NUCLEOTIDE SEQUENCE [LARGE SCALE GENOMIC DNA]</scope>
    <source>
        <strain evidence="4 6">CB1</strain>
    </source>
</reference>
<dbReference type="EMBL" id="FP475956">
    <property type="protein sequence ID" value="CAZ88997.1"/>
    <property type="molecule type" value="Genomic_DNA"/>
</dbReference>
<sequence length="215" mass="23707">MNREQLEHILRAASAITKQGRFIVVGSQSIVGVMPDPPGVLGYSAEADIYPLDAPELADLIDGSIGEGSPFHETFGYYAQGVGPETAVLPNGWQYRLNQVRDPITLADGFCLDPTDMAVSKLVAWREKDKEFLGVMLESKLIHHDELERRASQVPQSRLSEYGLKPADLTQRISLLGQTISERPLPERAKGNEPSTIEGMRRALPLSKKSKGLDR</sequence>
<evidence type="ECO:0000313" key="4">
    <source>
        <dbReference type="EMBL" id="CQR29737.1"/>
    </source>
</evidence>
<organism evidence="3 5">
    <name type="scientific">Thiomonas arsenitoxydans (strain DSM 22701 / CIP 110005 / 3As)</name>
    <dbReference type="NCBI Taxonomy" id="426114"/>
    <lineage>
        <taxon>Bacteria</taxon>
        <taxon>Pseudomonadati</taxon>
        <taxon>Pseudomonadota</taxon>
        <taxon>Betaproteobacteria</taxon>
        <taxon>Burkholderiales</taxon>
        <taxon>Thiomonas</taxon>
    </lineage>
</organism>
<dbReference type="KEGG" id="thi:THI_2361"/>
<dbReference type="HOGENOM" id="CLU_111600_0_0_4"/>
<evidence type="ECO:0000256" key="1">
    <source>
        <dbReference type="SAM" id="MobiDB-lite"/>
    </source>
</evidence>
<dbReference type="OrthoDB" id="1524134at2"/>
<dbReference type="Proteomes" id="UP000078599">
    <property type="component" value="Unassembled WGS sequence"/>
</dbReference>
<dbReference type="eggNOG" id="ENOG5032VDB">
    <property type="taxonomic scope" value="Bacteria"/>
</dbReference>
<evidence type="ECO:0000313" key="3">
    <source>
        <dbReference type="EMBL" id="CAZ88997.1"/>
    </source>
</evidence>
<proteinExistence type="predicted"/>
<dbReference type="Pfam" id="PF19502">
    <property type="entry name" value="DUF6036"/>
    <property type="match status" value="1"/>
</dbReference>
<protein>
    <recommendedName>
        <fullName evidence="2">DUF6036 domain-containing protein</fullName>
    </recommendedName>
</protein>
<evidence type="ECO:0000313" key="5">
    <source>
        <dbReference type="Proteomes" id="UP000002372"/>
    </source>
</evidence>
<feature type="region of interest" description="Disordered" evidence="1">
    <location>
        <begin position="180"/>
        <end position="215"/>
    </location>
</feature>
<dbReference type="EMBL" id="CTRI01000004">
    <property type="protein sequence ID" value="CQR29737.1"/>
    <property type="molecule type" value="Genomic_DNA"/>
</dbReference>
<reference evidence="3" key="3">
    <citation type="submission" date="2010-07" db="EMBL/GenBank/DDBJ databases">
        <authorList>
            <person name="Genoscope - CEA"/>
        </authorList>
    </citation>
    <scope>NUCLEOTIDE SEQUENCE</scope>
    <source>
        <strain evidence="3">3As</strain>
    </source>
</reference>
<reference key="1">
    <citation type="submission" date="2009-07" db="EMBL/GenBank/DDBJ databases">
        <authorList>
            <person name="Genoscope - CEA"/>
        </authorList>
    </citation>
    <scope>NUCLEOTIDE SEQUENCE</scope>
    <source>
        <strain>3As</strain>
    </source>
</reference>
<feature type="domain" description="DUF6036" evidence="2">
    <location>
        <begin position="6"/>
        <end position="151"/>
    </location>
</feature>
<gene>
    <name evidence="3" type="ordered locus">THI_2361</name>
    <name evidence="4" type="ORF">THICB1_120147</name>
</gene>
<dbReference type="AlphaFoldDB" id="D6CUM8"/>
<name>D6CUM8_THIA3</name>
<reference evidence="5" key="2">
    <citation type="journal article" date="2010" name="PLoS Genet.">
        <title>Structure, function, and evolution of the Thiomonas spp. genome.</title>
        <authorList>
            <person name="Arsene-Ploetze F."/>
            <person name="Koechler S."/>
            <person name="Marchal M."/>
            <person name="Coppee J.Y."/>
            <person name="Chandler M."/>
            <person name="Bonnefoy V."/>
            <person name="Brochier-Armanet C."/>
            <person name="Barakat M."/>
            <person name="Barbe V."/>
            <person name="Battaglia-Brunet F."/>
            <person name="Bruneel O."/>
            <person name="Bryan C.G."/>
            <person name="Cleiss-Arnold J."/>
            <person name="Cruveiller S."/>
            <person name="Erhardt M."/>
            <person name="Heinrich-Salmeron A."/>
            <person name="Hommais F."/>
            <person name="Joulian C."/>
            <person name="Krin E."/>
            <person name="Lieutaud A."/>
            <person name="Lievremont D."/>
            <person name="Michel C."/>
            <person name="Muller D."/>
            <person name="Ortet P."/>
            <person name="Proux C."/>
            <person name="Siguier P."/>
            <person name="Roche D."/>
            <person name="Rouy Z."/>
            <person name="Salvignol G."/>
            <person name="Slyemi D."/>
            <person name="Talla E."/>
            <person name="Weiss S."/>
            <person name="Weissenbach J."/>
            <person name="Medigue C."/>
            <person name="Bertin P.N."/>
        </authorList>
    </citation>
    <scope>NUCLEOTIDE SEQUENCE [LARGE SCALE GENOMIC DNA]</scope>
    <source>
        <strain evidence="5">DSM 22701 / CIP 110005 / 3As</strain>
    </source>
</reference>
<dbReference type="RefSeq" id="WP_013106292.1">
    <property type="nucleotide sequence ID" value="NC_014145.1"/>
</dbReference>
<accession>D6CUM8</accession>
<dbReference type="Proteomes" id="UP000002372">
    <property type="component" value="Chromosome"/>
</dbReference>
<keyword evidence="6" id="KW-1185">Reference proteome</keyword>
<evidence type="ECO:0000313" key="6">
    <source>
        <dbReference type="Proteomes" id="UP000078599"/>
    </source>
</evidence>